<comment type="caution">
    <text evidence="12">The sequence shown here is derived from an EMBL/GenBank/DDBJ whole genome shotgun (WGS) entry which is preliminary data.</text>
</comment>
<keyword evidence="7 12" id="KW-0808">Transferase</keyword>
<evidence type="ECO:0000256" key="3">
    <source>
        <dbReference type="ARBA" id="ARBA00011890"/>
    </source>
</evidence>
<dbReference type="InterPro" id="IPR029063">
    <property type="entry name" value="SAM-dependent_MTases_sf"/>
</dbReference>
<evidence type="ECO:0000256" key="4">
    <source>
        <dbReference type="ARBA" id="ARBA00013346"/>
    </source>
</evidence>
<keyword evidence="13" id="KW-1185">Reference proteome</keyword>
<keyword evidence="6 12" id="KW-0489">Methyltransferase</keyword>
<evidence type="ECO:0000256" key="7">
    <source>
        <dbReference type="ARBA" id="ARBA00022679"/>
    </source>
</evidence>
<comment type="subcellular location">
    <subcellularLocation>
        <location evidence="1">Cytoplasm</location>
    </subcellularLocation>
</comment>
<evidence type="ECO:0000313" key="13">
    <source>
        <dbReference type="Proteomes" id="UP000523007"/>
    </source>
</evidence>
<dbReference type="Pfam" id="PF01135">
    <property type="entry name" value="PCMT"/>
    <property type="match status" value="1"/>
</dbReference>
<evidence type="ECO:0000256" key="2">
    <source>
        <dbReference type="ARBA" id="ARBA00005369"/>
    </source>
</evidence>
<evidence type="ECO:0000256" key="1">
    <source>
        <dbReference type="ARBA" id="ARBA00004496"/>
    </source>
</evidence>
<name>A0A7W7W1V0_9ACTN</name>
<dbReference type="PANTHER" id="PTHR11579:SF0">
    <property type="entry name" value="PROTEIN-L-ISOASPARTATE(D-ASPARTATE) O-METHYLTRANSFERASE"/>
    <property type="match status" value="1"/>
</dbReference>
<accession>A0A7W7W1V0</accession>
<dbReference type="AlphaFoldDB" id="A0A7W7W1V0"/>
<gene>
    <name evidence="12" type="ORF">F4561_001523</name>
</gene>
<dbReference type="CDD" id="cd02440">
    <property type="entry name" value="AdoMet_MTases"/>
    <property type="match status" value="1"/>
</dbReference>
<evidence type="ECO:0000256" key="10">
    <source>
        <dbReference type="ARBA" id="ARBA00031323"/>
    </source>
</evidence>
<dbReference type="EC" id="2.1.1.77" evidence="3"/>
<dbReference type="NCBIfam" id="TIGR04364">
    <property type="entry name" value="methyltran_FxLD"/>
    <property type="match status" value="1"/>
</dbReference>
<keyword evidence="8" id="KW-0949">S-adenosyl-L-methionine</keyword>
<dbReference type="GO" id="GO:0005737">
    <property type="term" value="C:cytoplasm"/>
    <property type="evidence" value="ECO:0007669"/>
    <property type="project" value="UniProtKB-SubCell"/>
</dbReference>
<organism evidence="12 13">
    <name type="scientific">Lipingzhangella halophila</name>
    <dbReference type="NCBI Taxonomy" id="1783352"/>
    <lineage>
        <taxon>Bacteria</taxon>
        <taxon>Bacillati</taxon>
        <taxon>Actinomycetota</taxon>
        <taxon>Actinomycetes</taxon>
        <taxon>Streptosporangiales</taxon>
        <taxon>Nocardiopsidaceae</taxon>
        <taxon>Lipingzhangella</taxon>
    </lineage>
</organism>
<evidence type="ECO:0000256" key="11">
    <source>
        <dbReference type="ARBA" id="ARBA00031350"/>
    </source>
</evidence>
<dbReference type="Proteomes" id="UP000523007">
    <property type="component" value="Unassembled WGS sequence"/>
</dbReference>
<keyword evidence="5" id="KW-0963">Cytoplasm</keyword>
<evidence type="ECO:0000256" key="5">
    <source>
        <dbReference type="ARBA" id="ARBA00022490"/>
    </source>
</evidence>
<reference evidence="12 13" key="1">
    <citation type="submission" date="2020-08" db="EMBL/GenBank/DDBJ databases">
        <title>Sequencing the genomes of 1000 actinobacteria strains.</title>
        <authorList>
            <person name="Klenk H.-P."/>
        </authorList>
    </citation>
    <scope>NUCLEOTIDE SEQUENCE [LARGE SCALE GENOMIC DNA]</scope>
    <source>
        <strain evidence="12 13">DSM 102030</strain>
    </source>
</reference>
<evidence type="ECO:0000256" key="6">
    <source>
        <dbReference type="ARBA" id="ARBA00022603"/>
    </source>
</evidence>
<protein>
    <recommendedName>
        <fullName evidence="4">Protein-L-isoaspartate O-methyltransferase</fullName>
        <ecNumber evidence="3">2.1.1.77</ecNumber>
    </recommendedName>
    <alternativeName>
        <fullName evidence="11">L-isoaspartyl protein carboxyl methyltransferase</fullName>
    </alternativeName>
    <alternativeName>
        <fullName evidence="9">Protein L-isoaspartyl methyltransferase</fullName>
    </alternativeName>
    <alternativeName>
        <fullName evidence="10">Protein-beta-aspartate methyltransferase</fullName>
    </alternativeName>
</protein>
<dbReference type="InterPro" id="IPR027573">
    <property type="entry name" value="Methyltran_FxLD"/>
</dbReference>
<dbReference type="GO" id="GO:0004719">
    <property type="term" value="F:protein-L-isoaspartate (D-aspartate) O-methyltransferase activity"/>
    <property type="evidence" value="ECO:0007669"/>
    <property type="project" value="UniProtKB-EC"/>
</dbReference>
<sequence>MTHAPINATDPAADDPAQGLRHDLVASLQEEGWVHDPRVAEALAAVPRHRFVPDAALETAYARETVSIKDDSAGASLSCASKPAIVAMMLHQADLAPGQRVLELGAGSGYNAALLSHLTAPGGQVTTIDVDPDLAEHARTHLADAGYGHVRVLCGDGASGHPDGGPFDRIVATVGAFDVPPAWLDQLTPSGRLVVPVRLAGDASRSIALTPAEGYWRGVDVQMCTFMPLRHSSAADPRRVLDLTGDDAVTLWANQDQDIQPESVRDIFTDKRTTTWTGVVFGNNESFGDLWLWLALTLDNSLSRMPVAGAATEAGGVEPMLRWGSMATTAPSGQRGLAYMTLRPTGDRHELGVIGHGAQGAALAERMAREITHWSQHYRTREPTVDLHPRPHLPPEPEPGRFILTRPSAHLVVTWRQQPPL</sequence>
<dbReference type="InterPro" id="IPR000682">
    <property type="entry name" value="PCMT"/>
</dbReference>
<dbReference type="EMBL" id="JACHJT010000001">
    <property type="protein sequence ID" value="MBB4930703.1"/>
    <property type="molecule type" value="Genomic_DNA"/>
</dbReference>
<comment type="similarity">
    <text evidence="2">Belongs to the methyltransferase superfamily. L-isoaspartyl/D-aspartyl protein methyltransferase family.</text>
</comment>
<dbReference type="SUPFAM" id="SSF53335">
    <property type="entry name" value="S-adenosyl-L-methionine-dependent methyltransferases"/>
    <property type="match status" value="1"/>
</dbReference>
<evidence type="ECO:0000256" key="8">
    <source>
        <dbReference type="ARBA" id="ARBA00022691"/>
    </source>
</evidence>
<dbReference type="PANTHER" id="PTHR11579">
    <property type="entry name" value="PROTEIN-L-ISOASPARTATE O-METHYLTRANSFERASE"/>
    <property type="match status" value="1"/>
</dbReference>
<dbReference type="GO" id="GO:0032259">
    <property type="term" value="P:methylation"/>
    <property type="evidence" value="ECO:0007669"/>
    <property type="project" value="UniProtKB-KW"/>
</dbReference>
<evidence type="ECO:0000256" key="9">
    <source>
        <dbReference type="ARBA" id="ARBA00030757"/>
    </source>
</evidence>
<evidence type="ECO:0000313" key="12">
    <source>
        <dbReference type="EMBL" id="MBB4930703.1"/>
    </source>
</evidence>
<dbReference type="Gene3D" id="3.40.50.150">
    <property type="entry name" value="Vaccinia Virus protein VP39"/>
    <property type="match status" value="1"/>
</dbReference>
<dbReference type="RefSeq" id="WP_184576052.1">
    <property type="nucleotide sequence ID" value="NZ_JACHJT010000001.1"/>
</dbReference>
<proteinExistence type="inferred from homology"/>